<gene>
    <name evidence="5" type="ORF">BON22_4061</name>
    <name evidence="4" type="ORF">CYFA0S_02e00826g</name>
</gene>
<dbReference type="InterPro" id="IPR056553">
    <property type="entry name" value="KH_Mug60-KHD4"/>
</dbReference>
<evidence type="ECO:0000259" key="3">
    <source>
        <dbReference type="SMART" id="SM00322"/>
    </source>
</evidence>
<evidence type="ECO:0000313" key="6">
    <source>
        <dbReference type="Proteomes" id="UP000189513"/>
    </source>
</evidence>
<dbReference type="VEuPathDB" id="FungiDB:BON22_4061"/>
<proteinExistence type="predicted"/>
<dbReference type="SMART" id="SM00322">
    <property type="entry name" value="KH"/>
    <property type="match status" value="2"/>
</dbReference>
<dbReference type="CDD" id="cd00105">
    <property type="entry name" value="KH-I"/>
    <property type="match status" value="1"/>
</dbReference>
<dbReference type="Gene3D" id="3.30.1370.10">
    <property type="entry name" value="K Homology domain, type 1"/>
    <property type="match status" value="1"/>
</dbReference>
<organism evidence="4">
    <name type="scientific">Cyberlindnera fabianii</name>
    <name type="common">Yeast</name>
    <name type="synonym">Hansenula fabianii</name>
    <dbReference type="NCBI Taxonomy" id="36022"/>
    <lineage>
        <taxon>Eukaryota</taxon>
        <taxon>Fungi</taxon>
        <taxon>Dikarya</taxon>
        <taxon>Ascomycota</taxon>
        <taxon>Saccharomycotina</taxon>
        <taxon>Saccharomycetes</taxon>
        <taxon>Phaffomycetales</taxon>
        <taxon>Phaffomycetaceae</taxon>
        <taxon>Cyberlindnera</taxon>
    </lineage>
</organism>
<dbReference type="PROSITE" id="PS50084">
    <property type="entry name" value="KH_TYPE_1"/>
    <property type="match status" value="1"/>
</dbReference>
<evidence type="ECO:0000256" key="1">
    <source>
        <dbReference type="PROSITE-ProRule" id="PRU00117"/>
    </source>
</evidence>
<protein>
    <submittedName>
        <fullName evidence="4">CYFA0S02e00826g1_1</fullName>
    </submittedName>
    <submittedName>
        <fullName evidence="5">Meiotically up-regulated gene 60 protein</fullName>
    </submittedName>
</protein>
<dbReference type="SUPFAM" id="SSF54791">
    <property type="entry name" value="Eukaryotic type KH-domain (KH-domain type I)"/>
    <property type="match status" value="2"/>
</dbReference>
<reference evidence="5" key="3">
    <citation type="submission" date="2017-01" db="EMBL/GenBank/DDBJ databases">
        <authorList>
            <person name="Mah S.A."/>
            <person name="Swanson W.J."/>
            <person name="Moy G.W."/>
            <person name="Vacquier V.D."/>
        </authorList>
    </citation>
    <scope>NUCLEOTIDE SEQUENCE [LARGE SCALE GENOMIC DNA]</scope>
    <source>
        <strain evidence="5">65</strain>
    </source>
</reference>
<dbReference type="InterPro" id="IPR004088">
    <property type="entry name" value="KH_dom_type_1"/>
</dbReference>
<dbReference type="GO" id="GO:0003723">
    <property type="term" value="F:RNA binding"/>
    <property type="evidence" value="ECO:0007669"/>
    <property type="project" value="UniProtKB-UniRule"/>
</dbReference>
<feature type="domain" description="K Homology" evidence="3">
    <location>
        <begin position="213"/>
        <end position="290"/>
    </location>
</feature>
<evidence type="ECO:0000256" key="2">
    <source>
        <dbReference type="SAM" id="MobiDB-lite"/>
    </source>
</evidence>
<reference evidence="4" key="1">
    <citation type="journal article" date="2014" name="Genome Announc.">
        <title>Genome sequence of the yeast Cyberlindnera fabianii (Hansenula fabianii).</title>
        <authorList>
            <person name="Freel K.C."/>
            <person name="Sarilar V."/>
            <person name="Neuveglise C."/>
            <person name="Devillers H."/>
            <person name="Friedrich A."/>
            <person name="Schacherer J."/>
        </authorList>
    </citation>
    <scope>NUCLEOTIDE SEQUENCE</scope>
    <source>
        <strain evidence="4">YJS4271</strain>
    </source>
</reference>
<dbReference type="Proteomes" id="UP000189513">
    <property type="component" value="Unassembled WGS sequence"/>
</dbReference>
<evidence type="ECO:0000313" key="4">
    <source>
        <dbReference type="EMBL" id="CDR38368.1"/>
    </source>
</evidence>
<dbReference type="CDD" id="cd22453">
    <property type="entry name" value="KH-I_MUG60_like"/>
    <property type="match status" value="1"/>
</dbReference>
<dbReference type="Pfam" id="PF00013">
    <property type="entry name" value="KH_1"/>
    <property type="match status" value="1"/>
</dbReference>
<dbReference type="InterPro" id="IPR004087">
    <property type="entry name" value="KH_dom"/>
</dbReference>
<dbReference type="OMA" id="LIKCPRK"/>
<feature type="domain" description="K Homology" evidence="3">
    <location>
        <begin position="518"/>
        <end position="598"/>
    </location>
</feature>
<keyword evidence="1" id="KW-0694">RNA-binding</keyword>
<keyword evidence="6" id="KW-1185">Reference proteome</keyword>
<dbReference type="STRING" id="36022.A0A061AUG8"/>
<reference evidence="6" key="2">
    <citation type="journal article" date="2017" name="Genome Announc.">
        <title>Genome sequences of Cyberlindnera fabianii 65, Pichia kudriavzevii 129, and Saccharomyces cerevisiae 131 isolated from fermented masau fruits in Zimbabwe.</title>
        <authorList>
            <person name="van Rijswijck I.M.H."/>
            <person name="Derks M.F.L."/>
            <person name="Abee T."/>
            <person name="de Ridder D."/>
            <person name="Smid E.J."/>
        </authorList>
    </citation>
    <scope>NUCLEOTIDE SEQUENCE [LARGE SCALE GENOMIC DNA]</scope>
    <source>
        <strain evidence="6">65</strain>
    </source>
</reference>
<dbReference type="OrthoDB" id="271862at2759"/>
<name>A0A061AUG8_CYBFA</name>
<dbReference type="EMBL" id="MPUK01000008">
    <property type="protein sequence ID" value="ONH66045.1"/>
    <property type="molecule type" value="Genomic_DNA"/>
</dbReference>
<dbReference type="Pfam" id="PF24563">
    <property type="entry name" value="KH_Mug60-KHD4"/>
    <property type="match status" value="1"/>
</dbReference>
<feature type="region of interest" description="Disordered" evidence="2">
    <location>
        <begin position="833"/>
        <end position="864"/>
    </location>
</feature>
<evidence type="ECO:0000313" key="5">
    <source>
        <dbReference type="EMBL" id="ONH66045.1"/>
    </source>
</evidence>
<dbReference type="EMBL" id="LK052887">
    <property type="protein sequence ID" value="CDR38368.1"/>
    <property type="molecule type" value="Genomic_DNA"/>
</dbReference>
<dbReference type="AlphaFoldDB" id="A0A061AUG8"/>
<dbReference type="InterPro" id="IPR036612">
    <property type="entry name" value="KH_dom_type_1_sf"/>
</dbReference>
<accession>A0A061AUG8</accession>
<sequence>MSEPTQPLLAAVPLKYTHLVKNVHDEYIFETNTGLWNPIAQDNQLVQSLLPQSKHADYKIIDNFTTLKPFLNPDVDERLSVSDSRANEHLLHLRVDSPSQGEGVSEHLRLLKHYQKFDFKSIIVDRVKFRCLFLNDTTNEIKQELQSQLYELAKFCNVEIMISTRIEYFSLGVNNETVDDVMNQNVYMYVLGDSDDTTFAETRLRILMDSSLGLFVSSLQIPLALVPLIGGMGFGNFKAIAKETSVNLYLPSIIPELYNTPAKRNLDMIFLSGMEAQVLLAKKLIMDIKDETEKNMFYKSIKVLKVKKDDILMDRKTDLSAIMYKHGAFIQISPLGHDYSSVHFKACSTELVELAIADFNTLSNDVYCADLWFYRGESQSGTQLTPIQSKMPTHDFKTMLCMISIAANVLTYASYQSGSFKIVGSRDDCIKAIKLFKSSAPQMYDNYNVRVKFSIELGLAYHEFISGKKNGKIAKIINNAQCSLIDFQPLNEYNLILELESSDFNDFLNSFQQLQQELPSEVKFYIPESFHRQIIGTGGTLIQSIMRKYNVFVKFSNSYDQKNNMRSHVRYDNVIIRCPYKNSSNIPLVQNELNHLLINNENVTFFNTFFKISRNQYRLLNFDKIQEIEKKTTTFFKFPPTEPLDYAMVEVLGTETHSINAVRMIISELAESYEFRITSSPKFHKIIDDTNETFIERIKVPFKLLYKFEVMATDKKSAETGAYHAIILSFPPDSNLFLEEAITHLTAFLREYEFMIIDRGELSNNDLIMNGTAAKFGVNPAGNAPVLNSSYATSAGNTTLPLQLPHVQQLYQLPTLQPQQRFITQPTVVQPYPPVGKQRYQKKQNNTRNGYPRDYKQFNGKSYQ</sequence>